<evidence type="ECO:0000256" key="1">
    <source>
        <dbReference type="ARBA" id="ARBA00022723"/>
    </source>
</evidence>
<keyword evidence="1" id="KW-0479">Metal-binding</keyword>
<dbReference type="Gene3D" id="1.10.1280.10">
    <property type="entry name" value="Di-copper center containing domain from catechol oxidase"/>
    <property type="match status" value="1"/>
</dbReference>
<protein>
    <recommendedName>
        <fullName evidence="4 5">Tyrosinase copper-binding domain-containing protein</fullName>
    </recommendedName>
</protein>
<feature type="signal peptide" evidence="3">
    <location>
        <begin position="1"/>
        <end position="26"/>
    </location>
</feature>
<dbReference type="PROSITE" id="PS00498">
    <property type="entry name" value="TYROSINASE_2"/>
    <property type="match status" value="1"/>
</dbReference>
<proteinExistence type="predicted"/>
<dbReference type="GO" id="GO:0046872">
    <property type="term" value="F:metal ion binding"/>
    <property type="evidence" value="ECO:0007669"/>
    <property type="project" value="UniProtKB-KW"/>
</dbReference>
<dbReference type="SUPFAM" id="SSF48056">
    <property type="entry name" value="Di-copper centre-containing domain"/>
    <property type="match status" value="1"/>
</dbReference>
<dbReference type="PANTHER" id="PTHR11474:SF126">
    <property type="entry name" value="TYROSINASE-LIKE PROTEIN TYR-1-RELATED"/>
    <property type="match status" value="1"/>
</dbReference>
<evidence type="ECO:0000313" key="7">
    <source>
        <dbReference type="Proteomes" id="UP000271241"/>
    </source>
</evidence>
<evidence type="ECO:0000259" key="5">
    <source>
        <dbReference type="PROSITE" id="PS00498"/>
    </source>
</evidence>
<dbReference type="PANTHER" id="PTHR11474">
    <property type="entry name" value="TYROSINASE FAMILY MEMBER"/>
    <property type="match status" value="1"/>
</dbReference>
<dbReference type="AlphaFoldDB" id="A0A4P9XST4"/>
<dbReference type="InterPro" id="IPR002227">
    <property type="entry name" value="Tyrosinase_Cu-bd"/>
</dbReference>
<feature type="chain" id="PRO_5020771032" description="Tyrosinase copper-binding domain-containing protein" evidence="3">
    <location>
        <begin position="27"/>
        <end position="251"/>
    </location>
</feature>
<dbReference type="Pfam" id="PF00264">
    <property type="entry name" value="Tyrosinase"/>
    <property type="match status" value="1"/>
</dbReference>
<organism evidence="6 7">
    <name type="scientific">Thamnocephalis sphaerospora</name>
    <dbReference type="NCBI Taxonomy" id="78915"/>
    <lineage>
        <taxon>Eukaryota</taxon>
        <taxon>Fungi</taxon>
        <taxon>Fungi incertae sedis</taxon>
        <taxon>Zoopagomycota</taxon>
        <taxon>Zoopagomycotina</taxon>
        <taxon>Zoopagomycetes</taxon>
        <taxon>Zoopagales</taxon>
        <taxon>Sigmoideomycetaceae</taxon>
        <taxon>Thamnocephalis</taxon>
    </lineage>
</organism>
<dbReference type="InterPro" id="IPR008922">
    <property type="entry name" value="Di-copper_centre_dom_sf"/>
</dbReference>
<keyword evidence="2" id="KW-0186">Copper</keyword>
<evidence type="ECO:0000256" key="3">
    <source>
        <dbReference type="SAM" id="SignalP"/>
    </source>
</evidence>
<dbReference type="InterPro" id="IPR050316">
    <property type="entry name" value="Tyrosinase/Hemocyanin"/>
</dbReference>
<evidence type="ECO:0000259" key="4">
    <source>
        <dbReference type="PROSITE" id="PS00497"/>
    </source>
</evidence>
<dbReference type="PRINTS" id="PR00092">
    <property type="entry name" value="TYROSINASE"/>
</dbReference>
<keyword evidence="3" id="KW-0732">Signal</keyword>
<accession>A0A4P9XST4</accession>
<dbReference type="PROSITE" id="PS00497">
    <property type="entry name" value="TYROSINASE_1"/>
    <property type="match status" value="1"/>
</dbReference>
<dbReference type="OrthoDB" id="6132182at2759"/>
<evidence type="ECO:0000313" key="6">
    <source>
        <dbReference type="EMBL" id="RKP09208.1"/>
    </source>
</evidence>
<name>A0A4P9XST4_9FUNG</name>
<dbReference type="STRING" id="78915.A0A4P9XST4"/>
<reference evidence="7" key="1">
    <citation type="journal article" date="2018" name="Nat. Microbiol.">
        <title>Leveraging single-cell genomics to expand the fungal tree of life.</title>
        <authorList>
            <person name="Ahrendt S.R."/>
            <person name="Quandt C.A."/>
            <person name="Ciobanu D."/>
            <person name="Clum A."/>
            <person name="Salamov A."/>
            <person name="Andreopoulos B."/>
            <person name="Cheng J.F."/>
            <person name="Woyke T."/>
            <person name="Pelin A."/>
            <person name="Henrissat B."/>
            <person name="Reynolds N.K."/>
            <person name="Benny G.L."/>
            <person name="Smith M.E."/>
            <person name="James T.Y."/>
            <person name="Grigoriev I.V."/>
        </authorList>
    </citation>
    <scope>NUCLEOTIDE SEQUENCE [LARGE SCALE GENOMIC DNA]</scope>
    <source>
        <strain evidence="7">RSA 1356</strain>
    </source>
</reference>
<dbReference type="Proteomes" id="UP000271241">
    <property type="component" value="Unassembled WGS sequence"/>
</dbReference>
<dbReference type="EMBL" id="KZ992532">
    <property type="protein sequence ID" value="RKP09208.1"/>
    <property type="molecule type" value="Genomic_DNA"/>
</dbReference>
<sequence>MRSSVAVAALASLCLFASVRISSTKAQGCASVRERREFRTFSEGERTTYINAIRQLQSGARPTAYDRYTQMHLQVAATAHGWPWFLSWHRAFLRDYESALQRVDGSIMLPYWDWSYDSQAPAFSPIWEPVWLGGNGRQSDRCVSDGPFSGWQPFYPQPHCLQRSWDAGNALSPFYSPEALNSLIQDAGQYDVFRQQLESVPHGQVHVAIGSDMSTMISPNDPVFFFHHAFIDKLWADWQAYSPSRANDYGG</sequence>
<feature type="domain" description="Tyrosinase copper-binding" evidence="4">
    <location>
        <begin position="80"/>
        <end position="97"/>
    </location>
</feature>
<evidence type="ECO:0000256" key="2">
    <source>
        <dbReference type="ARBA" id="ARBA00023008"/>
    </source>
</evidence>
<dbReference type="GO" id="GO:0016491">
    <property type="term" value="F:oxidoreductase activity"/>
    <property type="evidence" value="ECO:0007669"/>
    <property type="project" value="InterPro"/>
</dbReference>
<feature type="non-terminal residue" evidence="6">
    <location>
        <position position="251"/>
    </location>
</feature>
<feature type="domain" description="Tyrosinase copper-binding" evidence="5">
    <location>
        <begin position="221"/>
        <end position="232"/>
    </location>
</feature>
<gene>
    <name evidence="6" type="ORF">THASP1DRAFT_14565</name>
</gene>
<keyword evidence="7" id="KW-1185">Reference proteome</keyword>